<dbReference type="Proteomes" id="UP000060778">
    <property type="component" value="Chromosome"/>
</dbReference>
<dbReference type="Pfam" id="PF13718">
    <property type="entry name" value="GNAT_acetyltr_2"/>
    <property type="match status" value="2"/>
</dbReference>
<comment type="catalytic activity">
    <reaction evidence="10">
        <text>a cytidine in RNA + acetyl-CoA + ATP + H2O = an N(4)-acetylcytidine in RNA + ADP + phosphate + CoA + H(+)</text>
        <dbReference type="Rhea" id="RHEA:82211"/>
        <dbReference type="Rhea" id="RHEA-COMP:15704"/>
        <dbReference type="Rhea" id="RHEA-COMP:19834"/>
        <dbReference type="ChEBI" id="CHEBI:15377"/>
        <dbReference type="ChEBI" id="CHEBI:15378"/>
        <dbReference type="ChEBI" id="CHEBI:30616"/>
        <dbReference type="ChEBI" id="CHEBI:43474"/>
        <dbReference type="ChEBI" id="CHEBI:57287"/>
        <dbReference type="ChEBI" id="CHEBI:57288"/>
        <dbReference type="ChEBI" id="CHEBI:74900"/>
        <dbReference type="ChEBI" id="CHEBI:82748"/>
        <dbReference type="ChEBI" id="CHEBI:456216"/>
    </reaction>
</comment>
<keyword evidence="4 12" id="KW-0819">tRNA processing</keyword>
<dbReference type="SUPFAM" id="SSF55729">
    <property type="entry name" value="Acyl-CoA N-acyltransferases (Nat)"/>
    <property type="match status" value="1"/>
</dbReference>
<evidence type="ECO:0000313" key="15">
    <source>
        <dbReference type="Proteomes" id="UP000060778"/>
    </source>
</evidence>
<name>A0A0U3DVQ3_9CREN</name>
<dbReference type="PANTHER" id="PTHR10925">
    <property type="entry name" value="N-ACETYLTRANSFERASE 10"/>
    <property type="match status" value="1"/>
</dbReference>
<dbReference type="AlphaFoldDB" id="A0A0U3DVQ3"/>
<evidence type="ECO:0000259" key="13">
    <source>
        <dbReference type="PROSITE" id="PS51186"/>
    </source>
</evidence>
<keyword evidence="3 12" id="KW-0808">Transferase</keyword>
<feature type="binding site" evidence="12">
    <location>
        <begin position="562"/>
        <end position="564"/>
    </location>
    <ligand>
        <name>acetyl-CoA</name>
        <dbReference type="ChEBI" id="CHEBI:57288"/>
    </ligand>
</feature>
<dbReference type="GO" id="GO:0051392">
    <property type="term" value="F:tRNA cytidine N4-acetyltransferase activity"/>
    <property type="evidence" value="ECO:0007669"/>
    <property type="project" value="UniProtKB-UniRule"/>
</dbReference>
<comment type="catalytic activity">
    <reaction evidence="12">
        <text>cytidine(34) in elongator tRNA(Met) + acetyl-CoA + ATP + H2O = N(4)-acetylcytidine(34) in elongator tRNA(Met) + ADP + phosphate + CoA + H(+)</text>
        <dbReference type="Rhea" id="RHEA:43788"/>
        <dbReference type="Rhea" id="RHEA-COMP:10693"/>
        <dbReference type="Rhea" id="RHEA-COMP:10694"/>
        <dbReference type="ChEBI" id="CHEBI:15377"/>
        <dbReference type="ChEBI" id="CHEBI:15378"/>
        <dbReference type="ChEBI" id="CHEBI:30616"/>
        <dbReference type="ChEBI" id="CHEBI:43474"/>
        <dbReference type="ChEBI" id="CHEBI:57287"/>
        <dbReference type="ChEBI" id="CHEBI:57288"/>
        <dbReference type="ChEBI" id="CHEBI:74900"/>
        <dbReference type="ChEBI" id="CHEBI:82748"/>
        <dbReference type="ChEBI" id="CHEBI:456216"/>
        <dbReference type="EC" id="2.3.1.193"/>
    </reaction>
</comment>
<feature type="binding site" evidence="12">
    <location>
        <position position="411"/>
    </location>
    <ligand>
        <name>ATP</name>
        <dbReference type="ChEBI" id="CHEBI:30616"/>
    </ligand>
</feature>
<evidence type="ECO:0000256" key="6">
    <source>
        <dbReference type="ARBA" id="ARBA00022840"/>
    </source>
</evidence>
<comment type="similarity">
    <text evidence="12">Belongs to the TmcA family.</text>
</comment>
<dbReference type="GO" id="GO:1904812">
    <property type="term" value="P:rRNA acetylation involved in maturation of SSU-rRNA"/>
    <property type="evidence" value="ECO:0007669"/>
    <property type="project" value="TreeGrafter"/>
</dbReference>
<dbReference type="Pfam" id="PF05127">
    <property type="entry name" value="NAT10_TcmA_helicase"/>
    <property type="match status" value="1"/>
</dbReference>
<dbReference type="InterPro" id="IPR032672">
    <property type="entry name" value="TmcA/NAT10/Kre33"/>
</dbReference>
<comment type="catalytic activity">
    <reaction evidence="9">
        <text>a cytidine in tRNA + acetyl-CoA + ATP + H2O = an N(4)-acetylcytidine in tRNA + ADP + phosphate + CoA + H(+)</text>
        <dbReference type="Rhea" id="RHEA:53876"/>
        <dbReference type="Rhea" id="RHEA-COMP:13670"/>
        <dbReference type="Rhea" id="RHEA-COMP:13671"/>
        <dbReference type="ChEBI" id="CHEBI:15377"/>
        <dbReference type="ChEBI" id="CHEBI:15378"/>
        <dbReference type="ChEBI" id="CHEBI:30616"/>
        <dbReference type="ChEBI" id="CHEBI:43474"/>
        <dbReference type="ChEBI" id="CHEBI:57287"/>
        <dbReference type="ChEBI" id="CHEBI:57288"/>
        <dbReference type="ChEBI" id="CHEBI:74900"/>
        <dbReference type="ChEBI" id="CHEBI:82748"/>
        <dbReference type="ChEBI" id="CHEBI:456216"/>
    </reaction>
</comment>
<dbReference type="RefSeq" id="WP_236943429.1">
    <property type="nucleotide sequence ID" value="NZ_CP006867.1"/>
</dbReference>
<evidence type="ECO:0000256" key="5">
    <source>
        <dbReference type="ARBA" id="ARBA00022741"/>
    </source>
</evidence>
<evidence type="ECO:0000256" key="11">
    <source>
        <dbReference type="ARBA" id="ARBA00049914"/>
    </source>
</evidence>
<evidence type="ECO:0000256" key="10">
    <source>
        <dbReference type="ARBA" id="ARBA00049889"/>
    </source>
</evidence>
<evidence type="ECO:0000256" key="8">
    <source>
        <dbReference type="ARBA" id="ARBA00023315"/>
    </source>
</evidence>
<accession>A0A0U3DVQ3</accession>
<dbReference type="InterPro" id="IPR027417">
    <property type="entry name" value="P-loop_NTPase"/>
</dbReference>
<dbReference type="GeneID" id="30679789"/>
<dbReference type="InterPro" id="IPR007807">
    <property type="entry name" value="TcmA/NAT10_helicase"/>
</dbReference>
<keyword evidence="6 12" id="KW-0067">ATP-binding</keyword>
<dbReference type="PANTHER" id="PTHR10925:SF5">
    <property type="entry name" value="RNA CYTIDINE ACETYLTRANSFERASE"/>
    <property type="match status" value="1"/>
</dbReference>
<evidence type="ECO:0000256" key="4">
    <source>
        <dbReference type="ARBA" id="ARBA00022694"/>
    </source>
</evidence>
<dbReference type="GO" id="GO:0002101">
    <property type="term" value="P:tRNA wobble cytosine modification"/>
    <property type="evidence" value="ECO:0007669"/>
    <property type="project" value="UniProtKB-UniRule"/>
</dbReference>
<feature type="binding site" evidence="12">
    <location>
        <position position="228"/>
    </location>
    <ligand>
        <name>ATP</name>
        <dbReference type="ChEBI" id="CHEBI:30616"/>
    </ligand>
</feature>
<dbReference type="EC" id="2.3.1.193" evidence="12"/>
<evidence type="ECO:0000256" key="2">
    <source>
        <dbReference type="ARBA" id="ARBA00022555"/>
    </source>
</evidence>
<dbReference type="InterPro" id="IPR016181">
    <property type="entry name" value="Acyl_CoA_acyltransferase"/>
</dbReference>
<dbReference type="SUPFAM" id="SSF52540">
    <property type="entry name" value="P-loop containing nucleoside triphosphate hydrolases"/>
    <property type="match status" value="1"/>
</dbReference>
<dbReference type="KEGG" id="iis:EYM_01930"/>
<dbReference type="PATRIC" id="fig|940295.4.peg.378"/>
<sequence length="812" mass="93258">MEAFLDKLKEDLENAIEGRHRRLVVLSGNDPQKLGEALSKVLLLYDKLREEKGLGEGKVLYVFHDEFPEARQIKDVAKGSVKENAKKIKLEIRVYEESNKLLGTTYQGIVLDLTRDLKPNDVGRLVEVVEGGSPVILLVPTWEEWDEWETIFKKNLCVPQYPQPRHVFITWFKRKILEHPSHVYHVDKDKKVKQELFESPKYKKKELEIPKEIRFPKKLYALALTQDQVEVIHSMEWMLGRKKKHRVLVITADRGRGKSGALGIALAGFVQAFSKSKSGFVKVIVTSGDPFGVQTLFKLLMKAAETIGMKAKKIERDGTIYEVHGESWSVEYWPPLKAAEKNADLVVVDEAAGVPVPVLHKIWRNHKRSVYATTIHGYEGAGRGFNVRFLPTLLNDKGTEIKHVKMDEPIRYAPGDPVERWLYDVLLLDAEPAKLDEEDLKAIEEGRLKYLRLDPKWLFSKEGEDLLRNLFGIYVLAHYRNEPDDLGMIADAPHHSVRAVATDTGKVVGALQLAEEGPIPEDMIDDLLRGGKIPGNIIPDRFLKHLRVRDFAFTRGWRVVRIATHPEVQGKGIGTFALAKASEEAKERGYDWIASGFGVTEKLLKFWIRSGFLPVHMSPDRNPTSGEFTILVAKPLTPKLKWMILEANRLFRRKVLLSLHLNYRTLEWDAAKLILETDPIPINPSLRKPKLHPVDVDRLWIYSYGPMTFEAASDLIYRLAITYWSQPRKWRPEIDEDTKITLITKVLQGRDWEEVEEETKIKFRKQVAVLKEFGRRCLRTYWNIEKEGGTGVSNENVEYFVSRYGKKVFDIE</sequence>
<dbReference type="GO" id="GO:0005737">
    <property type="term" value="C:cytoplasm"/>
    <property type="evidence" value="ECO:0007669"/>
    <property type="project" value="UniProtKB-SubCell"/>
</dbReference>
<evidence type="ECO:0000256" key="12">
    <source>
        <dbReference type="HAMAP-Rule" id="MF_01886"/>
    </source>
</evidence>
<reference evidence="14 15" key="1">
    <citation type="submission" date="2013-11" db="EMBL/GenBank/DDBJ databases">
        <title>Comparative genomics of Ignicoccus.</title>
        <authorList>
            <person name="Podar M."/>
        </authorList>
    </citation>
    <scope>NUCLEOTIDE SEQUENCE [LARGE SCALE GENOMIC DNA]</scope>
    <source>
        <strain evidence="14 15">DSM 13165</strain>
    </source>
</reference>
<keyword evidence="5 12" id="KW-0547">Nucleotide-binding</keyword>
<dbReference type="PROSITE" id="PS51186">
    <property type="entry name" value="GNAT"/>
    <property type="match status" value="1"/>
</dbReference>
<feature type="binding site" evidence="12">
    <location>
        <position position="609"/>
    </location>
    <ligand>
        <name>acetyl-CoA</name>
        <dbReference type="ChEBI" id="CHEBI:57288"/>
    </ligand>
</feature>
<keyword evidence="15" id="KW-1185">Reference proteome</keyword>
<keyword evidence="1 12" id="KW-0963">Cytoplasm</keyword>
<keyword evidence="2 12" id="KW-0820">tRNA-binding</keyword>
<evidence type="ECO:0000313" key="14">
    <source>
        <dbReference type="EMBL" id="ALU11514.1"/>
    </source>
</evidence>
<dbReference type="GO" id="GO:0000049">
    <property type="term" value="F:tRNA binding"/>
    <property type="evidence" value="ECO:0007669"/>
    <property type="project" value="UniProtKB-UniRule"/>
</dbReference>
<dbReference type="EMBL" id="CP006867">
    <property type="protein sequence ID" value="ALU11514.1"/>
    <property type="molecule type" value="Genomic_DNA"/>
</dbReference>
<keyword evidence="8 12" id="KW-0012">Acyltransferase</keyword>
<dbReference type="GO" id="GO:0106162">
    <property type="term" value="F:mRNA N-acetyltransferase activity"/>
    <property type="evidence" value="ECO:0007669"/>
    <property type="project" value="RHEA"/>
</dbReference>
<evidence type="ECO:0000256" key="9">
    <source>
        <dbReference type="ARBA" id="ARBA00049883"/>
    </source>
</evidence>
<organism evidence="14 15">
    <name type="scientific">Ignicoccus islandicus DSM 13165</name>
    <dbReference type="NCBI Taxonomy" id="940295"/>
    <lineage>
        <taxon>Archaea</taxon>
        <taxon>Thermoproteota</taxon>
        <taxon>Thermoprotei</taxon>
        <taxon>Desulfurococcales</taxon>
        <taxon>Desulfurococcaceae</taxon>
        <taxon>Ignicoccus</taxon>
    </lineage>
</organism>
<dbReference type="InterPro" id="IPR013562">
    <property type="entry name" value="TmcA/NAT10_N"/>
</dbReference>
<comment type="caution">
    <text evidence="12">Lacks conserved residue(s) required for the propagation of feature annotation.</text>
</comment>
<dbReference type="GO" id="GO:0051391">
    <property type="term" value="P:tRNA acetylation"/>
    <property type="evidence" value="ECO:0007669"/>
    <property type="project" value="UniProtKB-UniRule"/>
</dbReference>
<dbReference type="HAMAP" id="MF_01886">
    <property type="entry name" value="tRNA_acetyltr_TmcA"/>
    <property type="match status" value="1"/>
</dbReference>
<evidence type="ECO:0000256" key="3">
    <source>
        <dbReference type="ARBA" id="ARBA00022679"/>
    </source>
</evidence>
<gene>
    <name evidence="12" type="primary">tmcA</name>
    <name evidence="14" type="ORF">EYM_01930</name>
</gene>
<dbReference type="GO" id="GO:0005524">
    <property type="term" value="F:ATP binding"/>
    <property type="evidence" value="ECO:0007669"/>
    <property type="project" value="UniProtKB-UniRule"/>
</dbReference>
<dbReference type="CDD" id="cd04301">
    <property type="entry name" value="NAT_SF"/>
    <property type="match status" value="1"/>
</dbReference>
<dbReference type="Pfam" id="PF08351">
    <property type="entry name" value="TmcA_N"/>
    <property type="match status" value="1"/>
</dbReference>
<proteinExistence type="inferred from homology"/>
<protein>
    <recommendedName>
        <fullName evidence="12">tRNA(Met) cytidine acetyltransferase TmcA</fullName>
        <ecNumber evidence="12">2.3.1.193</ecNumber>
    </recommendedName>
</protein>
<feature type="domain" description="N-acetyltransferase" evidence="13">
    <location>
        <begin position="425"/>
        <end position="637"/>
    </location>
</feature>
<comment type="catalytic activity">
    <reaction evidence="11">
        <text>a cytidine in mRNA + acetyl-CoA + ATP + H2O = an N(4)-acetylcytidine in mRNA + ADP + phosphate + CoA + H(+)</text>
        <dbReference type="Rhea" id="RHEA:58480"/>
        <dbReference type="Rhea" id="RHEA-COMP:15145"/>
        <dbReference type="Rhea" id="RHEA-COMP:15146"/>
        <dbReference type="ChEBI" id="CHEBI:15377"/>
        <dbReference type="ChEBI" id="CHEBI:15378"/>
        <dbReference type="ChEBI" id="CHEBI:30616"/>
        <dbReference type="ChEBI" id="CHEBI:43474"/>
        <dbReference type="ChEBI" id="CHEBI:57287"/>
        <dbReference type="ChEBI" id="CHEBI:57288"/>
        <dbReference type="ChEBI" id="CHEBI:74900"/>
        <dbReference type="ChEBI" id="CHEBI:82748"/>
        <dbReference type="ChEBI" id="CHEBI:456216"/>
    </reaction>
</comment>
<dbReference type="Gene3D" id="3.40.50.300">
    <property type="entry name" value="P-loop containing nucleotide triphosphate hydrolases"/>
    <property type="match status" value="1"/>
</dbReference>
<comment type="function">
    <text evidence="12">Catalyzes the formation of N(4)-acetylcytidine (ac(4)C) at the wobble position of tRNA(Met), by using acetyl-CoA as an acetyl donor and ATP (or GTP).</text>
</comment>
<keyword evidence="7 12" id="KW-0694">RNA-binding</keyword>
<dbReference type="InterPro" id="IPR000182">
    <property type="entry name" value="GNAT_dom"/>
</dbReference>
<dbReference type="GO" id="GO:1990883">
    <property type="term" value="F:18S rRNA cytidine N-acetyltransferase activity"/>
    <property type="evidence" value="ECO:0007669"/>
    <property type="project" value="TreeGrafter"/>
</dbReference>
<dbReference type="Gene3D" id="3.40.50.11040">
    <property type="match status" value="1"/>
</dbReference>
<dbReference type="InterPro" id="IPR024914">
    <property type="entry name" value="tRNA_acetyltr_TmcA"/>
</dbReference>
<dbReference type="Gene3D" id="3.40.630.30">
    <property type="match status" value="1"/>
</dbReference>
<comment type="subcellular location">
    <subcellularLocation>
        <location evidence="12">Cytoplasm</location>
    </subcellularLocation>
</comment>
<evidence type="ECO:0000256" key="7">
    <source>
        <dbReference type="ARBA" id="ARBA00022884"/>
    </source>
</evidence>
<evidence type="ECO:0000256" key="1">
    <source>
        <dbReference type="ARBA" id="ARBA00022490"/>
    </source>
</evidence>
<dbReference type="STRING" id="940295.EYM_01930"/>